<accession>A0A9K3GHX5</accession>
<gene>
    <name evidence="1" type="ORF">KIPB_004610</name>
</gene>
<dbReference type="SUPFAM" id="SSF50965">
    <property type="entry name" value="Galactose oxidase, central domain"/>
    <property type="match status" value="1"/>
</dbReference>
<dbReference type="InterPro" id="IPR011043">
    <property type="entry name" value="Gal_Oxase/kelch_b-propeller"/>
</dbReference>
<dbReference type="EMBL" id="BDIP01000996">
    <property type="protein sequence ID" value="GIQ83307.1"/>
    <property type="molecule type" value="Genomic_DNA"/>
</dbReference>
<name>A0A9K3GHX5_9EUKA</name>
<proteinExistence type="predicted"/>
<evidence type="ECO:0000313" key="1">
    <source>
        <dbReference type="EMBL" id="GIQ83307.1"/>
    </source>
</evidence>
<dbReference type="Proteomes" id="UP000265618">
    <property type="component" value="Unassembled WGS sequence"/>
</dbReference>
<protein>
    <submittedName>
        <fullName evidence="1">Uncharacterized protein</fullName>
    </submittedName>
</protein>
<evidence type="ECO:0000313" key="2">
    <source>
        <dbReference type="Proteomes" id="UP000265618"/>
    </source>
</evidence>
<sequence length="114" mass="12749">MCTYGGEAYLFGCFGGMVHILSLDTHEWRSIQVLEWKGPKRSRGKTAVLDSFVIDDTIFLLVEHGGFPKTHAIKPDTLSVSPIDVDPPHVEPLQGSETDVEREYIYPADMGAQW</sequence>
<dbReference type="AlphaFoldDB" id="A0A9K3GHX5"/>
<comment type="caution">
    <text evidence="1">The sequence shown here is derived from an EMBL/GenBank/DDBJ whole genome shotgun (WGS) entry which is preliminary data.</text>
</comment>
<organism evidence="1 2">
    <name type="scientific">Kipferlia bialata</name>
    <dbReference type="NCBI Taxonomy" id="797122"/>
    <lineage>
        <taxon>Eukaryota</taxon>
        <taxon>Metamonada</taxon>
        <taxon>Carpediemonas-like organisms</taxon>
        <taxon>Kipferlia</taxon>
    </lineage>
</organism>
<keyword evidence="2" id="KW-1185">Reference proteome</keyword>
<reference evidence="1 2" key="1">
    <citation type="journal article" date="2018" name="PLoS ONE">
        <title>The draft genome of Kipferlia bialata reveals reductive genome evolution in fornicate parasites.</title>
        <authorList>
            <person name="Tanifuji G."/>
            <person name="Takabayashi S."/>
            <person name="Kume K."/>
            <person name="Takagi M."/>
            <person name="Nakayama T."/>
            <person name="Kamikawa R."/>
            <person name="Inagaki Y."/>
            <person name="Hashimoto T."/>
        </authorList>
    </citation>
    <scope>NUCLEOTIDE SEQUENCE [LARGE SCALE GENOMIC DNA]</scope>
    <source>
        <strain evidence="1">NY0173</strain>
    </source>
</reference>